<dbReference type="Proteomes" id="UP001221142">
    <property type="component" value="Unassembled WGS sequence"/>
</dbReference>
<dbReference type="EMBL" id="JARKIF010000043">
    <property type="protein sequence ID" value="KAJ7608653.1"/>
    <property type="molecule type" value="Genomic_DNA"/>
</dbReference>
<proteinExistence type="predicted"/>
<reference evidence="2" key="1">
    <citation type="submission" date="2023-03" db="EMBL/GenBank/DDBJ databases">
        <title>Massive genome expansion in bonnet fungi (Mycena s.s.) driven by repeated elements and novel gene families across ecological guilds.</title>
        <authorList>
            <consortium name="Lawrence Berkeley National Laboratory"/>
            <person name="Harder C.B."/>
            <person name="Miyauchi S."/>
            <person name="Viragh M."/>
            <person name="Kuo A."/>
            <person name="Thoen E."/>
            <person name="Andreopoulos B."/>
            <person name="Lu D."/>
            <person name="Skrede I."/>
            <person name="Drula E."/>
            <person name="Henrissat B."/>
            <person name="Morin E."/>
            <person name="Kohler A."/>
            <person name="Barry K."/>
            <person name="LaButti K."/>
            <person name="Morin E."/>
            <person name="Salamov A."/>
            <person name="Lipzen A."/>
            <person name="Mereny Z."/>
            <person name="Hegedus B."/>
            <person name="Baldrian P."/>
            <person name="Stursova M."/>
            <person name="Weitz H."/>
            <person name="Taylor A."/>
            <person name="Grigoriev I.V."/>
            <person name="Nagy L.G."/>
            <person name="Martin F."/>
            <person name="Kauserud H."/>
        </authorList>
    </citation>
    <scope>NUCLEOTIDE SEQUENCE</scope>
    <source>
        <strain evidence="2">9284</strain>
    </source>
</reference>
<evidence type="ECO:0000313" key="3">
    <source>
        <dbReference type="Proteomes" id="UP001221142"/>
    </source>
</evidence>
<name>A0AAD7B365_9AGAR</name>
<evidence type="ECO:0000256" key="1">
    <source>
        <dbReference type="SAM" id="MobiDB-lite"/>
    </source>
</evidence>
<accession>A0AAD7B365</accession>
<gene>
    <name evidence="2" type="ORF">FB45DRAFT_1039329</name>
</gene>
<comment type="caution">
    <text evidence="2">The sequence shown here is derived from an EMBL/GenBank/DDBJ whole genome shotgun (WGS) entry which is preliminary data.</text>
</comment>
<keyword evidence="3" id="KW-1185">Reference proteome</keyword>
<evidence type="ECO:0000313" key="2">
    <source>
        <dbReference type="EMBL" id="KAJ7608653.1"/>
    </source>
</evidence>
<organism evidence="2 3">
    <name type="scientific">Roridomyces roridus</name>
    <dbReference type="NCBI Taxonomy" id="1738132"/>
    <lineage>
        <taxon>Eukaryota</taxon>
        <taxon>Fungi</taxon>
        <taxon>Dikarya</taxon>
        <taxon>Basidiomycota</taxon>
        <taxon>Agaricomycotina</taxon>
        <taxon>Agaricomycetes</taxon>
        <taxon>Agaricomycetidae</taxon>
        <taxon>Agaricales</taxon>
        <taxon>Marasmiineae</taxon>
        <taxon>Mycenaceae</taxon>
        <taxon>Roridomyces</taxon>
    </lineage>
</organism>
<protein>
    <submittedName>
        <fullName evidence="2">Uncharacterized protein</fullName>
    </submittedName>
</protein>
<sequence length="57" mass="6301">MIAALSPDTQFDDPEPTPREDGSTTVGIKDFSNDFIGDIWDSRLLTSVDDCAPSRQR</sequence>
<feature type="region of interest" description="Disordered" evidence="1">
    <location>
        <begin position="1"/>
        <end position="28"/>
    </location>
</feature>
<dbReference type="AlphaFoldDB" id="A0AAD7B365"/>